<keyword evidence="1" id="KW-0472">Membrane</keyword>
<keyword evidence="1" id="KW-0812">Transmembrane</keyword>
<dbReference type="InterPro" id="IPR023804">
    <property type="entry name" value="DUF3792_TM"/>
</dbReference>
<accession>A0ABS2WKN7</accession>
<protein>
    <submittedName>
        <fullName evidence="2">TIGR04086 family membrane protein</fullName>
    </submittedName>
</protein>
<feature type="transmembrane region" description="Helical" evidence="1">
    <location>
        <begin position="106"/>
        <end position="127"/>
    </location>
</feature>
<name>A0ABS2WKN7_9BACL</name>
<dbReference type="Pfam" id="PF12670">
    <property type="entry name" value="DUF3792"/>
    <property type="match status" value="1"/>
</dbReference>
<keyword evidence="3" id="KW-1185">Reference proteome</keyword>
<evidence type="ECO:0000256" key="1">
    <source>
        <dbReference type="SAM" id="Phobius"/>
    </source>
</evidence>
<feature type="transmembrane region" description="Helical" evidence="1">
    <location>
        <begin position="21"/>
        <end position="40"/>
    </location>
</feature>
<feature type="transmembrane region" description="Helical" evidence="1">
    <location>
        <begin position="52"/>
        <end position="70"/>
    </location>
</feature>
<dbReference type="Proteomes" id="UP001177120">
    <property type="component" value="Unassembled WGS sequence"/>
</dbReference>
<dbReference type="RefSeq" id="WP_205495738.1">
    <property type="nucleotide sequence ID" value="NZ_JAFHAP010000010.1"/>
</dbReference>
<dbReference type="NCBIfam" id="TIGR04086">
    <property type="entry name" value="TIGR04086_membr"/>
    <property type="match status" value="1"/>
</dbReference>
<dbReference type="EMBL" id="JAFHAP010000010">
    <property type="protein sequence ID" value="MBN2910096.1"/>
    <property type="molecule type" value="Genomic_DNA"/>
</dbReference>
<comment type="caution">
    <text evidence="2">The sequence shown here is derived from an EMBL/GenBank/DDBJ whole genome shotgun (WGS) entry which is preliminary data.</text>
</comment>
<reference evidence="2" key="1">
    <citation type="journal article" date="2024" name="Int. J. Syst. Evol. Microbiol.">
        <title>Polycladomyces zharkentensis sp. nov., a novel thermophilic cellulose- and starch-degrading member of the Bacillota from a geothermal aquifer in Kazakhstan.</title>
        <authorList>
            <person name="Mashzhan A."/>
            <person name="Kistaubayeva A."/>
            <person name="Javier-Lopez R."/>
            <person name="Bissenova U."/>
            <person name="Bissenbay A."/>
            <person name="Birkeland N.K."/>
        </authorList>
    </citation>
    <scope>NUCLEOTIDE SEQUENCE</scope>
    <source>
        <strain evidence="2">ZKZ2T</strain>
    </source>
</reference>
<evidence type="ECO:0000313" key="3">
    <source>
        <dbReference type="Proteomes" id="UP001177120"/>
    </source>
</evidence>
<evidence type="ECO:0000313" key="2">
    <source>
        <dbReference type="EMBL" id="MBN2910096.1"/>
    </source>
</evidence>
<gene>
    <name evidence="2" type="ORF">JQC72_11350</name>
</gene>
<keyword evidence="1" id="KW-1133">Transmembrane helix</keyword>
<organism evidence="2 3">
    <name type="scientific">Polycladomyces zharkentensis</name>
    <dbReference type="NCBI Taxonomy" id="2807616"/>
    <lineage>
        <taxon>Bacteria</taxon>
        <taxon>Bacillati</taxon>
        <taxon>Bacillota</taxon>
        <taxon>Bacilli</taxon>
        <taxon>Bacillales</taxon>
        <taxon>Thermoactinomycetaceae</taxon>
        <taxon>Polycladomyces</taxon>
    </lineage>
</organism>
<sequence>MKTPMVDHSSKFRLRSPLLAGLLLIWTVVIAGSVLVTFLLRWTSVQESSLPLFTYGINGFALIGGGWLAGRKSKRKGWLYGGMTGLMYALIVWMIAFLAFDTAMRLQPLLFTGAAFGLSALGGMLGVNSSR</sequence>
<proteinExistence type="predicted"/>
<feature type="transmembrane region" description="Helical" evidence="1">
    <location>
        <begin position="77"/>
        <end position="100"/>
    </location>
</feature>